<dbReference type="SMART" id="SM00382">
    <property type="entry name" value="AAA"/>
    <property type="match status" value="1"/>
</dbReference>
<dbReference type="EMBL" id="QTUJ01000003">
    <property type="protein sequence ID" value="REF68918.1"/>
    <property type="molecule type" value="Genomic_DNA"/>
</dbReference>
<evidence type="ECO:0000256" key="1">
    <source>
        <dbReference type="ARBA" id="ARBA00005417"/>
    </source>
</evidence>
<dbReference type="PANTHER" id="PTHR42788">
    <property type="entry name" value="TAURINE IMPORT ATP-BINDING PROTEIN-RELATED"/>
    <property type="match status" value="1"/>
</dbReference>
<dbReference type="CDD" id="cd03293">
    <property type="entry name" value="ABC_NrtD_SsuB_transporters"/>
    <property type="match status" value="1"/>
</dbReference>
<proteinExistence type="inferred from homology"/>
<dbReference type="GO" id="GO:0016887">
    <property type="term" value="F:ATP hydrolysis activity"/>
    <property type="evidence" value="ECO:0007669"/>
    <property type="project" value="InterPro"/>
</dbReference>
<dbReference type="GO" id="GO:0005524">
    <property type="term" value="F:ATP binding"/>
    <property type="evidence" value="ECO:0007669"/>
    <property type="project" value="UniProtKB-KW"/>
</dbReference>
<organism evidence="6 7">
    <name type="scientific">Paracoccus versutus</name>
    <name type="common">Thiobacillus versutus</name>
    <dbReference type="NCBI Taxonomy" id="34007"/>
    <lineage>
        <taxon>Bacteria</taxon>
        <taxon>Pseudomonadati</taxon>
        <taxon>Pseudomonadota</taxon>
        <taxon>Alphaproteobacteria</taxon>
        <taxon>Rhodobacterales</taxon>
        <taxon>Paracoccaceae</taxon>
        <taxon>Paracoccus</taxon>
    </lineage>
</organism>
<dbReference type="AlphaFoldDB" id="A0A3D9XH75"/>
<dbReference type="Pfam" id="PF00005">
    <property type="entry name" value="ABC_tran"/>
    <property type="match status" value="1"/>
</dbReference>
<dbReference type="RefSeq" id="WP_116222785.1">
    <property type="nucleotide sequence ID" value="NZ_CP038197.1"/>
</dbReference>
<comment type="similarity">
    <text evidence="1">Belongs to the ABC transporter superfamily.</text>
</comment>
<feature type="domain" description="ABC transporter" evidence="5">
    <location>
        <begin position="8"/>
        <end position="236"/>
    </location>
</feature>
<evidence type="ECO:0000256" key="4">
    <source>
        <dbReference type="ARBA" id="ARBA00022840"/>
    </source>
</evidence>
<keyword evidence="4 6" id="KW-0067">ATP-binding</keyword>
<dbReference type="PROSITE" id="PS50893">
    <property type="entry name" value="ABC_TRANSPORTER_2"/>
    <property type="match status" value="1"/>
</dbReference>
<evidence type="ECO:0000256" key="3">
    <source>
        <dbReference type="ARBA" id="ARBA00022741"/>
    </source>
</evidence>
<dbReference type="InterPro" id="IPR017871">
    <property type="entry name" value="ABC_transporter-like_CS"/>
</dbReference>
<keyword evidence="2" id="KW-0813">Transport</keyword>
<protein>
    <submittedName>
        <fullName evidence="6">NitT/TauT family transport system ATP-binding protein</fullName>
    </submittedName>
</protein>
<dbReference type="InterPro" id="IPR027417">
    <property type="entry name" value="P-loop_NTPase"/>
</dbReference>
<name>A0A3D9XH75_PARVE</name>
<evidence type="ECO:0000256" key="2">
    <source>
        <dbReference type="ARBA" id="ARBA00022448"/>
    </source>
</evidence>
<evidence type="ECO:0000313" key="6">
    <source>
        <dbReference type="EMBL" id="REF68918.1"/>
    </source>
</evidence>
<dbReference type="Gene3D" id="3.40.50.300">
    <property type="entry name" value="P-loop containing nucleotide triphosphate hydrolases"/>
    <property type="match status" value="1"/>
</dbReference>
<gene>
    <name evidence="6" type="ORF">BDD41_4001</name>
</gene>
<accession>A0A3D9XH75</accession>
<dbReference type="InterPro" id="IPR050166">
    <property type="entry name" value="ABC_transporter_ATP-bind"/>
</dbReference>
<dbReference type="InterPro" id="IPR003593">
    <property type="entry name" value="AAA+_ATPase"/>
</dbReference>
<dbReference type="Proteomes" id="UP000256941">
    <property type="component" value="Unassembled WGS sequence"/>
</dbReference>
<dbReference type="InterPro" id="IPR003439">
    <property type="entry name" value="ABC_transporter-like_ATP-bd"/>
</dbReference>
<dbReference type="SUPFAM" id="SSF52540">
    <property type="entry name" value="P-loop containing nucleoside triphosphate hydrolases"/>
    <property type="match status" value="1"/>
</dbReference>
<sequence length="257" mass="26932">MQDSSAGISCRALTKTWPGCVQAVAGFDADFAAGQTTALIGPSGCGKSTLLRLVAGLDLPDGGQVRINGLDPAHQRRRGAISVAFQDPSLLPWLSAAQNVALAQKLARQHADPGKVAHLLRLVGLEGFAATRPAALSGGMRQRAAIARALVTAPQVLLLDEPFGAVDELTRRQLAQDLSPLWQAQGTTALLVTHSLAEAVWLADRILVLSPRPARIIADIAVPLPRPRRPGLADSPAFRRIEAEARAALSAPASACP</sequence>
<evidence type="ECO:0000259" key="5">
    <source>
        <dbReference type="PROSITE" id="PS50893"/>
    </source>
</evidence>
<reference evidence="6 7" key="1">
    <citation type="submission" date="2018-08" db="EMBL/GenBank/DDBJ databases">
        <title>Genomic Encyclopedia of Archaeal and Bacterial Type Strains, Phase II (KMG-II): from individual species to whole genera.</title>
        <authorList>
            <person name="Goeker M."/>
        </authorList>
    </citation>
    <scope>NUCLEOTIDE SEQUENCE [LARGE SCALE GENOMIC DNA]</scope>
    <source>
        <strain evidence="6 7">DSM 17099</strain>
    </source>
</reference>
<dbReference type="PROSITE" id="PS00211">
    <property type="entry name" value="ABC_TRANSPORTER_1"/>
    <property type="match status" value="1"/>
</dbReference>
<keyword evidence="3" id="KW-0547">Nucleotide-binding</keyword>
<comment type="caution">
    <text evidence="6">The sequence shown here is derived from an EMBL/GenBank/DDBJ whole genome shotgun (WGS) entry which is preliminary data.</text>
</comment>
<evidence type="ECO:0000313" key="7">
    <source>
        <dbReference type="Proteomes" id="UP000256941"/>
    </source>
</evidence>
<dbReference type="PANTHER" id="PTHR42788:SF20">
    <property type="entry name" value="ABC TRANSPORTER ATP-BINDING PROTEIN"/>
    <property type="match status" value="1"/>
</dbReference>